<comment type="subunit">
    <text evidence="2">Homotetramer.</text>
</comment>
<evidence type="ECO:0000256" key="2">
    <source>
        <dbReference type="HAMAP-Rule" id="MF_00984"/>
    </source>
</evidence>
<reference evidence="5 6" key="1">
    <citation type="submission" date="2020-10" db="EMBL/GenBank/DDBJ databases">
        <title>ChiBAC.</title>
        <authorList>
            <person name="Zenner C."/>
            <person name="Hitch T.C.A."/>
            <person name="Clavel T."/>
        </authorList>
    </citation>
    <scope>NUCLEOTIDE SEQUENCE [LARGE SCALE GENOMIC DNA]</scope>
    <source>
        <strain evidence="5 6">DSM 108706</strain>
    </source>
</reference>
<feature type="short sequence motif" description="Important for interaction with partner proteins" evidence="2">
    <location>
        <begin position="122"/>
        <end position="127"/>
    </location>
</feature>
<dbReference type="InterPro" id="IPR000424">
    <property type="entry name" value="Primosome_PriB/ssb"/>
</dbReference>
<dbReference type="HAMAP" id="MF_00984">
    <property type="entry name" value="SSB"/>
    <property type="match status" value="1"/>
</dbReference>
<keyword evidence="6" id="KW-1185">Reference proteome</keyword>
<feature type="region of interest" description="Disordered" evidence="4">
    <location>
        <begin position="105"/>
        <end position="127"/>
    </location>
</feature>
<keyword evidence="2" id="KW-0234">DNA repair</keyword>
<evidence type="ECO:0000256" key="4">
    <source>
        <dbReference type="SAM" id="MobiDB-lite"/>
    </source>
</evidence>
<dbReference type="InterPro" id="IPR012340">
    <property type="entry name" value="NA-bd_OB-fold"/>
</dbReference>
<keyword evidence="1 2" id="KW-0238">DNA-binding</keyword>
<evidence type="ECO:0000256" key="1">
    <source>
        <dbReference type="ARBA" id="ARBA00023125"/>
    </source>
</evidence>
<gene>
    <name evidence="5" type="ORF">INF20_05265</name>
</gene>
<dbReference type="PROSITE" id="PS50935">
    <property type="entry name" value="SSB"/>
    <property type="match status" value="1"/>
</dbReference>
<dbReference type="CDD" id="cd04496">
    <property type="entry name" value="SSB_OBF"/>
    <property type="match status" value="1"/>
</dbReference>
<dbReference type="Proteomes" id="UP001516588">
    <property type="component" value="Unassembled WGS sequence"/>
</dbReference>
<dbReference type="SUPFAM" id="SSF50249">
    <property type="entry name" value="Nucleic acid-binding proteins"/>
    <property type="match status" value="1"/>
</dbReference>
<keyword evidence="2" id="KW-0235">DNA replication</keyword>
<dbReference type="PANTHER" id="PTHR10302">
    <property type="entry name" value="SINGLE-STRANDED DNA-BINDING PROTEIN"/>
    <property type="match status" value="1"/>
</dbReference>
<organism evidence="5 6">
    <name type="scientific">Gallibacter intestinalis</name>
    <dbReference type="NCBI Taxonomy" id="2779356"/>
    <lineage>
        <taxon>Bacteria</taxon>
        <taxon>Bacillati</taxon>
        <taxon>Bacillota</taxon>
        <taxon>Clostridia</taxon>
        <taxon>Eubacteriales</taxon>
        <taxon>Eubacteriaceae</taxon>
        <taxon>Gallibacter</taxon>
    </lineage>
</organism>
<evidence type="ECO:0000313" key="5">
    <source>
        <dbReference type="EMBL" id="MBE5035688.1"/>
    </source>
</evidence>
<keyword evidence="2" id="KW-0233">DNA recombination</keyword>
<protein>
    <recommendedName>
        <fullName evidence="2 3">Single-stranded DNA-binding protein</fullName>
        <shortName evidence="2">SSB</shortName>
    </recommendedName>
</protein>
<accession>A0ABR9QXS3</accession>
<proteinExistence type="inferred from homology"/>
<dbReference type="PIRSF" id="PIRSF002070">
    <property type="entry name" value="SSB"/>
    <property type="match status" value="1"/>
</dbReference>
<keyword evidence="2" id="KW-0227">DNA damage</keyword>
<comment type="caution">
    <text evidence="5">The sequence shown here is derived from an EMBL/GenBank/DDBJ whole genome shotgun (WGS) entry which is preliminary data.</text>
</comment>
<dbReference type="PANTHER" id="PTHR10302:SF27">
    <property type="entry name" value="SINGLE-STRANDED DNA-BINDING PROTEIN"/>
    <property type="match status" value="1"/>
</dbReference>
<dbReference type="Pfam" id="PF00436">
    <property type="entry name" value="SSB"/>
    <property type="match status" value="1"/>
</dbReference>
<dbReference type="EMBL" id="JADCKA010000008">
    <property type="protein sequence ID" value="MBE5035688.1"/>
    <property type="molecule type" value="Genomic_DNA"/>
</dbReference>
<comment type="function">
    <text evidence="2">Plays an important role in DNA replication, recombination and repair. Binds to ssDNA and to an array of partner proteins to recruit them to their sites of action during DNA metabolism.</text>
</comment>
<comment type="caution">
    <text evidence="2">Lacks conserved residue(s) required for the propagation of feature annotation.</text>
</comment>
<dbReference type="RefSeq" id="WP_226385402.1">
    <property type="nucleotide sequence ID" value="NZ_JADCKA010000008.1"/>
</dbReference>
<sequence>MNSVVLIGRLTRDPEVRYTESQLAVARFSIAINRVPGRDGQDRGADFPNIVVFGKQAENCERFLTKGRQVAIQGHIQTGSYEKDGRKVYTTDVVADRVEFLEWGDREQKSDGTPSGFTEINEEDIPF</sequence>
<evidence type="ECO:0000313" key="6">
    <source>
        <dbReference type="Proteomes" id="UP001516588"/>
    </source>
</evidence>
<evidence type="ECO:0000256" key="3">
    <source>
        <dbReference type="PIRNR" id="PIRNR002070"/>
    </source>
</evidence>
<dbReference type="Gene3D" id="2.40.50.140">
    <property type="entry name" value="Nucleic acid-binding proteins"/>
    <property type="match status" value="1"/>
</dbReference>
<dbReference type="NCBIfam" id="TIGR00621">
    <property type="entry name" value="ssb"/>
    <property type="match status" value="1"/>
</dbReference>
<name>A0ABR9QXS3_9FIRM</name>
<dbReference type="GO" id="GO:0003677">
    <property type="term" value="F:DNA binding"/>
    <property type="evidence" value="ECO:0007669"/>
    <property type="project" value="UniProtKB-KW"/>
</dbReference>
<dbReference type="InterPro" id="IPR011344">
    <property type="entry name" value="ssDNA-bd"/>
</dbReference>